<sequence length="274" mass="30470">MELYGFDPTDNTKEKKSQWKIFEKLLLHFRAAVIEDPSRIRAAVELSSEQCPVLNAGPYDTQERWLATLLAGADANARLAWSDESQTLPMGTVPIQQIKGLARSLSAVQKLKPFVREDMLAGRGAYWLFPSGSDQFSGASDMGGFDAPVIRPSYYDRGDKTWPPSMGFYGCMVHPTSDIRQPVLDGSQPDHLCAMTSSMHSARRYGGKESDTRTVAAIGWTLVRQHLHAKVAHTTDPVFGHMFDLVHGSDGRWLFRSSRSILMGAATFWSGWQS</sequence>
<organism evidence="1 2">
    <name type="scientific">Symbiodinium necroappetens</name>
    <dbReference type="NCBI Taxonomy" id="1628268"/>
    <lineage>
        <taxon>Eukaryota</taxon>
        <taxon>Sar</taxon>
        <taxon>Alveolata</taxon>
        <taxon>Dinophyceae</taxon>
        <taxon>Suessiales</taxon>
        <taxon>Symbiodiniaceae</taxon>
        <taxon>Symbiodinium</taxon>
    </lineage>
</organism>
<name>A0A812V897_9DINO</name>
<proteinExistence type="predicted"/>
<dbReference type="EMBL" id="CAJNJA010028932">
    <property type="protein sequence ID" value="CAE7615513.1"/>
    <property type="molecule type" value="Genomic_DNA"/>
</dbReference>
<dbReference type="AlphaFoldDB" id="A0A812V897"/>
<evidence type="ECO:0000313" key="1">
    <source>
        <dbReference type="EMBL" id="CAE7615513.1"/>
    </source>
</evidence>
<dbReference type="OrthoDB" id="424359at2759"/>
<reference evidence="1" key="1">
    <citation type="submission" date="2021-02" db="EMBL/GenBank/DDBJ databases">
        <authorList>
            <person name="Dougan E. K."/>
            <person name="Rhodes N."/>
            <person name="Thang M."/>
            <person name="Chan C."/>
        </authorList>
    </citation>
    <scope>NUCLEOTIDE SEQUENCE</scope>
</reference>
<accession>A0A812V897</accession>
<comment type="caution">
    <text evidence="1">The sequence shown here is derived from an EMBL/GenBank/DDBJ whole genome shotgun (WGS) entry which is preliminary data.</text>
</comment>
<evidence type="ECO:0000313" key="2">
    <source>
        <dbReference type="Proteomes" id="UP000601435"/>
    </source>
</evidence>
<dbReference type="Proteomes" id="UP000601435">
    <property type="component" value="Unassembled WGS sequence"/>
</dbReference>
<gene>
    <name evidence="1" type="ORF">SNEC2469_LOCUS17477</name>
</gene>
<keyword evidence="2" id="KW-1185">Reference proteome</keyword>
<protein>
    <submittedName>
        <fullName evidence="1">Uncharacterized protein</fullName>
    </submittedName>
</protein>